<accession>U3APN7</accession>
<sequence>MKLNLLTGSLFMVSLLNTPLATASINDQMRDTFNMLTNTTTPNAYNTARRGVISGGSLFMKAPIKRSNLVSATAPSVSAGCGGINLYGGSFSFINKDEFIQTFQAIGANALGYGVKLALQSACPTCEQIMTSLEKTAQFANNINIDSCQAAQGIVNAGIDFATTAKADTSAKTLGVNSGQWEDLNEAWGWANEAGHSPSKVLATADPTTTKEKITINATWKAMKESKVHSLYGGDDEFLELLMTMIGTVVIKNGSSDPESDPKPTVYQGRTIRLTDLIDGGTFKIYDCDTSDKNGCLNAPLAPSKSVTIKGLRDRVYDALLGSDGVIVAYQNDTEWSTNAKQTLKFPTMIGQFCNQKIYQAAVNGTVATVGTYIANTCAERLALDLAYMQITSYIQVTQAALKNLFTTDSQESAKTQAEKVLLDSSKYYLEEYNLLSKDSDFQDIKVKLDSVNFGEGETNTLTGK</sequence>
<evidence type="ECO:0000313" key="3">
    <source>
        <dbReference type="Proteomes" id="UP000016567"/>
    </source>
</evidence>
<dbReference type="Pfam" id="PF06122">
    <property type="entry name" value="TraH"/>
    <property type="match status" value="1"/>
</dbReference>
<organism evidence="2 3">
    <name type="scientific">Vibrio azureus NBRC 104587</name>
    <dbReference type="NCBI Taxonomy" id="1219077"/>
    <lineage>
        <taxon>Bacteria</taxon>
        <taxon>Pseudomonadati</taxon>
        <taxon>Pseudomonadota</taxon>
        <taxon>Gammaproteobacteria</taxon>
        <taxon>Vibrionales</taxon>
        <taxon>Vibrionaceae</taxon>
        <taxon>Vibrio</taxon>
    </lineage>
</organism>
<name>U3APN7_9VIBR</name>
<feature type="chain" id="PRO_5004639600" description="Conjugal transfer protein TraH" evidence="1">
    <location>
        <begin position="24"/>
        <end position="465"/>
    </location>
</feature>
<reference evidence="2 3" key="1">
    <citation type="submission" date="2013-09" db="EMBL/GenBank/DDBJ databases">
        <title>Whole genome shotgun sequence of Vibrio azureus NBRC 104587.</title>
        <authorList>
            <person name="Isaki S."/>
            <person name="Hosoyama A."/>
            <person name="Numata M."/>
            <person name="Hashimoto M."/>
            <person name="Hosoyama Y."/>
            <person name="Tsuchikane K."/>
            <person name="Noguchi M."/>
            <person name="Hirakata S."/>
            <person name="Ichikawa N."/>
            <person name="Ohji S."/>
            <person name="Yamazoe A."/>
            <person name="Fujita N."/>
        </authorList>
    </citation>
    <scope>NUCLEOTIDE SEQUENCE [LARGE SCALE GENOMIC DNA]</scope>
    <source>
        <strain evidence="2 3">NBRC 104587</strain>
    </source>
</reference>
<dbReference type="Proteomes" id="UP000016567">
    <property type="component" value="Unassembled WGS sequence"/>
</dbReference>
<dbReference type="AlphaFoldDB" id="U3APN7"/>
<evidence type="ECO:0000256" key="1">
    <source>
        <dbReference type="SAM" id="SignalP"/>
    </source>
</evidence>
<dbReference type="EMBL" id="BATL01000023">
    <property type="protein sequence ID" value="GAD75247.1"/>
    <property type="molecule type" value="Genomic_DNA"/>
</dbReference>
<gene>
    <name evidence="2" type="ORF">VAZ01S_023_00140</name>
</gene>
<dbReference type="eggNOG" id="ENOG502ZB1J">
    <property type="taxonomic scope" value="Bacteria"/>
</dbReference>
<comment type="caution">
    <text evidence="2">The sequence shown here is derived from an EMBL/GenBank/DDBJ whole genome shotgun (WGS) entry which is preliminary data.</text>
</comment>
<dbReference type="STRING" id="1219077.VAZ01S_023_00140"/>
<dbReference type="OrthoDB" id="9797479at2"/>
<proteinExistence type="predicted"/>
<dbReference type="InterPro" id="IPR010927">
    <property type="entry name" value="T4SS_TraH"/>
</dbReference>
<dbReference type="RefSeq" id="WP_021709006.1">
    <property type="nucleotide sequence ID" value="NZ_BAOB01000408.1"/>
</dbReference>
<evidence type="ECO:0000313" key="2">
    <source>
        <dbReference type="EMBL" id="GAD75247.1"/>
    </source>
</evidence>
<keyword evidence="1" id="KW-0732">Signal</keyword>
<protein>
    <recommendedName>
        <fullName evidence="4">Conjugal transfer protein TraH</fullName>
    </recommendedName>
</protein>
<evidence type="ECO:0008006" key="4">
    <source>
        <dbReference type="Google" id="ProtNLM"/>
    </source>
</evidence>
<keyword evidence="3" id="KW-1185">Reference proteome</keyword>
<feature type="signal peptide" evidence="1">
    <location>
        <begin position="1"/>
        <end position="23"/>
    </location>
</feature>